<dbReference type="PANTHER" id="PTHR46796">
    <property type="entry name" value="HTH-TYPE TRANSCRIPTIONAL ACTIVATOR RHAS-RELATED"/>
    <property type="match status" value="1"/>
</dbReference>
<dbReference type="PROSITE" id="PS01124">
    <property type="entry name" value="HTH_ARAC_FAMILY_2"/>
    <property type="match status" value="1"/>
</dbReference>
<dbReference type="Proteomes" id="UP000461730">
    <property type="component" value="Unassembled WGS sequence"/>
</dbReference>
<dbReference type="AlphaFoldDB" id="A0A7K1U6N2"/>
<evidence type="ECO:0000256" key="1">
    <source>
        <dbReference type="ARBA" id="ARBA00023015"/>
    </source>
</evidence>
<proteinExistence type="predicted"/>
<dbReference type="Pfam" id="PF20240">
    <property type="entry name" value="DUF6597"/>
    <property type="match status" value="1"/>
</dbReference>
<dbReference type="GO" id="GO:0043565">
    <property type="term" value="F:sequence-specific DNA binding"/>
    <property type="evidence" value="ECO:0007669"/>
    <property type="project" value="InterPro"/>
</dbReference>
<keyword evidence="2" id="KW-0238">DNA-binding</keyword>
<sequence>MSYKQFKPHPVLVDYIDAFWVVEEQQFSKTTILPDNCVDLIFNLGDDCKTEQGVLTMQSGRSYLVGTMTASSQSFLHSDNKLIGVRFKPAAFSSFYSFTSLKEVTDRAIEFEQSLAPDLLRIEQHSFSYLNKFFLDRLTHPKHNLSAVIKDIQTVNGQVSIDSLAKSNHITTRQLERNFQRHIGISPKEFANITRFRHALSKIKNNMAEDSLLSIAFDCGYYDHAHLTNEIKRYTGLTPSLL</sequence>
<feature type="domain" description="HTH araC/xylS-type" evidence="4">
    <location>
        <begin position="142"/>
        <end position="242"/>
    </location>
</feature>
<evidence type="ECO:0000313" key="6">
    <source>
        <dbReference type="Proteomes" id="UP000461730"/>
    </source>
</evidence>
<name>A0A7K1U6N2_9BACT</name>
<protein>
    <submittedName>
        <fullName evidence="5">Helix-turn-helix domain-containing protein</fullName>
    </submittedName>
</protein>
<reference evidence="5 6" key="1">
    <citation type="submission" date="2019-12" db="EMBL/GenBank/DDBJ databases">
        <title>Chitinophaga sp. strain ysch24 (GDMCC 1.1355), whole genome shotgun sequence.</title>
        <authorList>
            <person name="Zhang X."/>
        </authorList>
    </citation>
    <scope>NUCLEOTIDE SEQUENCE [LARGE SCALE GENOMIC DNA]</scope>
    <source>
        <strain evidence="6">ysch24</strain>
    </source>
</reference>
<accession>A0A7K1U6N2</accession>
<comment type="caution">
    <text evidence="5">The sequence shown here is derived from an EMBL/GenBank/DDBJ whole genome shotgun (WGS) entry which is preliminary data.</text>
</comment>
<dbReference type="SUPFAM" id="SSF46689">
    <property type="entry name" value="Homeodomain-like"/>
    <property type="match status" value="1"/>
</dbReference>
<evidence type="ECO:0000259" key="4">
    <source>
        <dbReference type="PROSITE" id="PS01124"/>
    </source>
</evidence>
<gene>
    <name evidence="5" type="ORF">GO493_17260</name>
</gene>
<evidence type="ECO:0000256" key="2">
    <source>
        <dbReference type="ARBA" id="ARBA00023125"/>
    </source>
</evidence>
<dbReference type="RefSeq" id="WP_157307470.1">
    <property type="nucleotide sequence ID" value="NZ_WRXN01000007.1"/>
</dbReference>
<dbReference type="GO" id="GO:0003700">
    <property type="term" value="F:DNA-binding transcription factor activity"/>
    <property type="evidence" value="ECO:0007669"/>
    <property type="project" value="InterPro"/>
</dbReference>
<evidence type="ECO:0000313" key="5">
    <source>
        <dbReference type="EMBL" id="MVT10023.1"/>
    </source>
</evidence>
<keyword evidence="6" id="KW-1185">Reference proteome</keyword>
<keyword evidence="1" id="KW-0805">Transcription regulation</keyword>
<evidence type="ECO:0000256" key="3">
    <source>
        <dbReference type="ARBA" id="ARBA00023163"/>
    </source>
</evidence>
<dbReference type="InterPro" id="IPR046532">
    <property type="entry name" value="DUF6597"/>
</dbReference>
<dbReference type="Gene3D" id="1.10.10.60">
    <property type="entry name" value="Homeodomain-like"/>
    <property type="match status" value="1"/>
</dbReference>
<dbReference type="InterPro" id="IPR009057">
    <property type="entry name" value="Homeodomain-like_sf"/>
</dbReference>
<dbReference type="InterPro" id="IPR018060">
    <property type="entry name" value="HTH_AraC"/>
</dbReference>
<dbReference type="Pfam" id="PF12833">
    <property type="entry name" value="HTH_18"/>
    <property type="match status" value="1"/>
</dbReference>
<dbReference type="SMART" id="SM00342">
    <property type="entry name" value="HTH_ARAC"/>
    <property type="match status" value="1"/>
</dbReference>
<keyword evidence="3" id="KW-0804">Transcription</keyword>
<dbReference type="PANTHER" id="PTHR46796:SF13">
    <property type="entry name" value="HTH-TYPE TRANSCRIPTIONAL ACTIVATOR RHAS"/>
    <property type="match status" value="1"/>
</dbReference>
<dbReference type="InterPro" id="IPR050204">
    <property type="entry name" value="AraC_XylS_family_regulators"/>
</dbReference>
<organism evidence="5 6">
    <name type="scientific">Chitinophaga tropicalis</name>
    <dbReference type="NCBI Taxonomy" id="2683588"/>
    <lineage>
        <taxon>Bacteria</taxon>
        <taxon>Pseudomonadati</taxon>
        <taxon>Bacteroidota</taxon>
        <taxon>Chitinophagia</taxon>
        <taxon>Chitinophagales</taxon>
        <taxon>Chitinophagaceae</taxon>
        <taxon>Chitinophaga</taxon>
    </lineage>
</organism>
<dbReference type="EMBL" id="WRXN01000007">
    <property type="protein sequence ID" value="MVT10023.1"/>
    <property type="molecule type" value="Genomic_DNA"/>
</dbReference>